<organism evidence="3 4">
    <name type="scientific">Pycnococcus provasolii</name>
    <dbReference type="NCBI Taxonomy" id="41880"/>
    <lineage>
        <taxon>Eukaryota</taxon>
        <taxon>Viridiplantae</taxon>
        <taxon>Chlorophyta</taxon>
        <taxon>Pseudoscourfieldiophyceae</taxon>
        <taxon>Pseudoscourfieldiales</taxon>
        <taxon>Pycnococcaceae</taxon>
        <taxon>Pycnococcus</taxon>
    </lineage>
</organism>
<feature type="transmembrane region" description="Helical" evidence="2">
    <location>
        <begin position="215"/>
        <end position="231"/>
    </location>
</feature>
<dbReference type="OrthoDB" id="424372at2759"/>
<feature type="compositionally biased region" description="Low complexity" evidence="1">
    <location>
        <begin position="75"/>
        <end position="94"/>
    </location>
</feature>
<gene>
    <name evidence="3" type="ORF">PPROV_001104000</name>
</gene>
<proteinExistence type="predicted"/>
<accession>A0A830HYJ6</accession>
<dbReference type="Proteomes" id="UP000660262">
    <property type="component" value="Unassembled WGS sequence"/>
</dbReference>
<name>A0A830HYJ6_9CHLO</name>
<evidence type="ECO:0000256" key="1">
    <source>
        <dbReference type="SAM" id="MobiDB-lite"/>
    </source>
</evidence>
<evidence type="ECO:0000313" key="3">
    <source>
        <dbReference type="EMBL" id="GHP12312.1"/>
    </source>
</evidence>
<feature type="region of interest" description="Disordered" evidence="1">
    <location>
        <begin position="75"/>
        <end position="102"/>
    </location>
</feature>
<dbReference type="InterPro" id="IPR044966">
    <property type="entry name" value="RPH1"/>
</dbReference>
<dbReference type="PANTHER" id="PTHR36359">
    <property type="entry name" value="PROTEIN RESISTANCE TO PHYTOPHTHORA 1, CHLOROPLASTIC"/>
    <property type="match status" value="1"/>
</dbReference>
<protein>
    <submittedName>
        <fullName evidence="3">Uncharacterized protein</fullName>
    </submittedName>
</protein>
<keyword evidence="2" id="KW-0812">Transmembrane</keyword>
<dbReference type="PANTHER" id="PTHR36359:SF1">
    <property type="entry name" value="PROTEIN RESISTANCE TO PHYTOPHTHORA 1, CHLOROPLASTIC"/>
    <property type="match status" value="1"/>
</dbReference>
<dbReference type="AlphaFoldDB" id="A0A830HYJ6"/>
<evidence type="ECO:0000313" key="4">
    <source>
        <dbReference type="Proteomes" id="UP000660262"/>
    </source>
</evidence>
<keyword evidence="2" id="KW-0472">Membrane</keyword>
<dbReference type="EMBL" id="BNJQ01000040">
    <property type="protein sequence ID" value="GHP12312.1"/>
    <property type="molecule type" value="Genomic_DNA"/>
</dbReference>
<sequence length="262" mass="28101">MPMPMPAVVMCQRAPPTLLASRGIMGASHSPSRLTTPSCAHVSLANSLAQKKNKKTTHHRSCHRPIPKLALRRVATNASSEASDETSSAPSTAEKSADIERDVSKNAQKIAATFAPRSSTAKKNPAVPGTALHDIFVYQSYLSMAVGGLLAFNVIFPSDEPTIARLLGMWSPWMIAVPSLRARDCSAKEKDALNILFLLIPVINVAIPFVWKSFSAVFVADVIAIVALYYYKVGGWPAVGKDAVNQANMANITANQATSNDE</sequence>
<keyword evidence="2" id="KW-1133">Transmembrane helix</keyword>
<evidence type="ECO:0000256" key="2">
    <source>
        <dbReference type="SAM" id="Phobius"/>
    </source>
</evidence>
<feature type="transmembrane region" description="Helical" evidence="2">
    <location>
        <begin position="192"/>
        <end position="209"/>
    </location>
</feature>
<dbReference type="GO" id="GO:0006952">
    <property type="term" value="P:defense response"/>
    <property type="evidence" value="ECO:0007669"/>
    <property type="project" value="InterPro"/>
</dbReference>
<comment type="caution">
    <text evidence="3">The sequence shown here is derived from an EMBL/GenBank/DDBJ whole genome shotgun (WGS) entry which is preliminary data.</text>
</comment>
<feature type="transmembrane region" description="Helical" evidence="2">
    <location>
        <begin position="135"/>
        <end position="156"/>
    </location>
</feature>
<keyword evidence="4" id="KW-1185">Reference proteome</keyword>
<reference evidence="3" key="1">
    <citation type="submission" date="2020-10" db="EMBL/GenBank/DDBJ databases">
        <title>Unveiling of a novel bifunctional photoreceptor, Dualchrome1, isolated from a cosmopolitan green alga.</title>
        <authorList>
            <person name="Suzuki S."/>
            <person name="Kawachi M."/>
        </authorList>
    </citation>
    <scope>NUCLEOTIDE SEQUENCE</scope>
    <source>
        <strain evidence="3">NIES 2893</strain>
    </source>
</reference>